<accession>A0ABU7A3K6</accession>
<keyword evidence="2" id="KW-1185">Reference proteome</keyword>
<evidence type="ECO:0000313" key="1">
    <source>
        <dbReference type="EMBL" id="MED6232379.1"/>
    </source>
</evidence>
<sequence length="103" mass="11555">SHFHLKSLSLGMPIADNLSFIPSTLDTTIRLWRQTGLCTISDLYQKWSLLLSTRNQTHTSYTHRSDFFRYTILPKVLGLTTRSMGPVTSMVAGVAKLDLPAES</sequence>
<organism evidence="1 2">
    <name type="scientific">Ataeniobius toweri</name>
    <dbReference type="NCBI Taxonomy" id="208326"/>
    <lineage>
        <taxon>Eukaryota</taxon>
        <taxon>Metazoa</taxon>
        <taxon>Chordata</taxon>
        <taxon>Craniata</taxon>
        <taxon>Vertebrata</taxon>
        <taxon>Euteleostomi</taxon>
        <taxon>Actinopterygii</taxon>
        <taxon>Neopterygii</taxon>
        <taxon>Teleostei</taxon>
        <taxon>Neoteleostei</taxon>
        <taxon>Acanthomorphata</taxon>
        <taxon>Ovalentaria</taxon>
        <taxon>Atherinomorphae</taxon>
        <taxon>Cyprinodontiformes</taxon>
        <taxon>Goodeidae</taxon>
        <taxon>Ataeniobius</taxon>
    </lineage>
</organism>
<protein>
    <submittedName>
        <fullName evidence="1">Uncharacterized protein</fullName>
    </submittedName>
</protein>
<name>A0ABU7A3K6_9TELE</name>
<evidence type="ECO:0000313" key="2">
    <source>
        <dbReference type="Proteomes" id="UP001345963"/>
    </source>
</evidence>
<feature type="non-terminal residue" evidence="1">
    <location>
        <position position="1"/>
    </location>
</feature>
<dbReference type="EMBL" id="JAHUTI010000734">
    <property type="protein sequence ID" value="MED6232379.1"/>
    <property type="molecule type" value="Genomic_DNA"/>
</dbReference>
<proteinExistence type="predicted"/>
<dbReference type="Proteomes" id="UP001345963">
    <property type="component" value="Unassembled WGS sequence"/>
</dbReference>
<comment type="caution">
    <text evidence="1">The sequence shown here is derived from an EMBL/GenBank/DDBJ whole genome shotgun (WGS) entry which is preliminary data.</text>
</comment>
<gene>
    <name evidence="1" type="ORF">ATANTOWER_028858</name>
</gene>
<reference evidence="1 2" key="1">
    <citation type="submission" date="2021-07" db="EMBL/GenBank/DDBJ databases">
        <authorList>
            <person name="Palmer J.M."/>
        </authorList>
    </citation>
    <scope>NUCLEOTIDE SEQUENCE [LARGE SCALE GENOMIC DNA]</scope>
    <source>
        <strain evidence="1 2">AT_MEX2019</strain>
        <tissue evidence="1">Muscle</tissue>
    </source>
</reference>